<dbReference type="InterPro" id="IPR029787">
    <property type="entry name" value="Nucleotide_cyclase"/>
</dbReference>
<feature type="transmembrane region" description="Helical" evidence="1">
    <location>
        <begin position="89"/>
        <end position="109"/>
    </location>
</feature>
<keyword evidence="1" id="KW-0812">Transmembrane</keyword>
<keyword evidence="1" id="KW-0472">Membrane</keyword>
<feature type="transmembrane region" description="Helical" evidence="1">
    <location>
        <begin position="36"/>
        <end position="57"/>
    </location>
</feature>
<feature type="domain" description="GGDEF" evidence="2">
    <location>
        <begin position="243"/>
        <end position="373"/>
    </location>
</feature>
<dbReference type="EMBL" id="CP001810">
    <property type="protein sequence ID" value="ADL35587.1"/>
    <property type="molecule type" value="Genomic_DNA"/>
</dbReference>
<name>E0S0A0_BUTPB</name>
<evidence type="ECO:0000256" key="1">
    <source>
        <dbReference type="SAM" id="Phobius"/>
    </source>
</evidence>
<protein>
    <submittedName>
        <fullName evidence="3">GGDEF domain-containing protein</fullName>
    </submittedName>
</protein>
<keyword evidence="1" id="KW-1133">Transmembrane helix</keyword>
<dbReference type="PANTHER" id="PTHR45138">
    <property type="entry name" value="REGULATORY COMPONENTS OF SENSORY TRANSDUCTION SYSTEM"/>
    <property type="match status" value="1"/>
</dbReference>
<sequence length="373" mass="42872">MPHYNYGMKNERRQPNMRDRTHKQTMRGDYLSDKQYVVVAIALLMTHILLELFYLWLGCIPMALINIASILIYVVSIIVIVSNKVLVSIWIMVFEVYLHVVCCCIFLGIMCGYQLWLFGTLSCVFLPFFLPGLNGFQKKQIGIFSVVIIGTFMILTTLGRQNLLPTNYNASPEVANVLYYVNAFLSFSGIMFYAAAYNSRMSEKNMELQMAAEHDFLTGIYNRQRMQKILDAEILRAQELDENHLMVAIADIDFFKKINDTYGHVTGDEALKELTKVFSRYFDEGLLYGRWGGEEFLLIAPENVTYAEFGSMLEDIRKQVEDNEFMSGNEMIRFTISIGAAEYKKGMTSEQLMNTADDKLYIAKETGRNKVVY</sequence>
<dbReference type="PANTHER" id="PTHR45138:SF9">
    <property type="entry name" value="DIGUANYLATE CYCLASE DGCM-RELATED"/>
    <property type="match status" value="1"/>
</dbReference>
<dbReference type="Proteomes" id="UP000001299">
    <property type="component" value="Chromosome 1"/>
</dbReference>
<dbReference type="GO" id="GO:0005886">
    <property type="term" value="C:plasma membrane"/>
    <property type="evidence" value="ECO:0007669"/>
    <property type="project" value="TreeGrafter"/>
</dbReference>
<dbReference type="GO" id="GO:0043709">
    <property type="term" value="P:cell adhesion involved in single-species biofilm formation"/>
    <property type="evidence" value="ECO:0007669"/>
    <property type="project" value="TreeGrafter"/>
</dbReference>
<dbReference type="PROSITE" id="PS50887">
    <property type="entry name" value="GGDEF"/>
    <property type="match status" value="1"/>
</dbReference>
<keyword evidence="4" id="KW-1185">Reference proteome</keyword>
<dbReference type="CDD" id="cd01949">
    <property type="entry name" value="GGDEF"/>
    <property type="match status" value="1"/>
</dbReference>
<dbReference type="SMART" id="SM00267">
    <property type="entry name" value="GGDEF"/>
    <property type="match status" value="1"/>
</dbReference>
<dbReference type="InterPro" id="IPR000160">
    <property type="entry name" value="GGDEF_dom"/>
</dbReference>
<feature type="transmembrane region" description="Helical" evidence="1">
    <location>
        <begin position="141"/>
        <end position="158"/>
    </location>
</feature>
<proteinExistence type="predicted"/>
<dbReference type="eggNOG" id="COG3706">
    <property type="taxonomic scope" value="Bacteria"/>
</dbReference>
<dbReference type="NCBIfam" id="TIGR00254">
    <property type="entry name" value="GGDEF"/>
    <property type="match status" value="1"/>
</dbReference>
<feature type="transmembrane region" description="Helical" evidence="1">
    <location>
        <begin position="115"/>
        <end position="134"/>
    </location>
</feature>
<feature type="transmembrane region" description="Helical" evidence="1">
    <location>
        <begin position="63"/>
        <end position="82"/>
    </location>
</feature>
<dbReference type="GO" id="GO:1902201">
    <property type="term" value="P:negative regulation of bacterial-type flagellum-dependent cell motility"/>
    <property type="evidence" value="ECO:0007669"/>
    <property type="project" value="TreeGrafter"/>
</dbReference>
<dbReference type="HOGENOM" id="CLU_000445_11_1_9"/>
<dbReference type="AlphaFoldDB" id="E0S0A0"/>
<dbReference type="SUPFAM" id="SSF55073">
    <property type="entry name" value="Nucleotide cyclase"/>
    <property type="match status" value="1"/>
</dbReference>
<evidence type="ECO:0000313" key="3">
    <source>
        <dbReference type="EMBL" id="ADL35587.1"/>
    </source>
</evidence>
<dbReference type="GO" id="GO:0052621">
    <property type="term" value="F:diguanylate cyclase activity"/>
    <property type="evidence" value="ECO:0007669"/>
    <property type="project" value="TreeGrafter"/>
</dbReference>
<reference evidence="3 4" key="1">
    <citation type="journal article" date="2010" name="PLoS ONE">
        <title>The glycobiome of the rumen bacterium Butyrivibrio proteoclasticus B316(T) highlights adaptation to a polysaccharide-rich environment.</title>
        <authorList>
            <person name="Kelly W.J."/>
            <person name="Leahy S.C."/>
            <person name="Altermann E."/>
            <person name="Yeoman C.J."/>
            <person name="Dunne J.C."/>
            <person name="Kong Z."/>
            <person name="Pacheco D.M."/>
            <person name="Li D."/>
            <person name="Noel S.J."/>
            <person name="Moon C.D."/>
            <person name="Cookson A.L."/>
            <person name="Attwood G.T."/>
        </authorList>
    </citation>
    <scope>NUCLEOTIDE SEQUENCE [LARGE SCALE GENOMIC DNA]</scope>
    <source>
        <strain evidence="4">ATCC 51982 / DSM 14932 / B316</strain>
    </source>
</reference>
<accession>E0S0A0</accession>
<feature type="transmembrane region" description="Helical" evidence="1">
    <location>
        <begin position="178"/>
        <end position="196"/>
    </location>
</feature>
<dbReference type="FunFam" id="3.30.70.270:FF:000001">
    <property type="entry name" value="Diguanylate cyclase domain protein"/>
    <property type="match status" value="1"/>
</dbReference>
<evidence type="ECO:0000259" key="2">
    <source>
        <dbReference type="PROSITE" id="PS50887"/>
    </source>
</evidence>
<dbReference type="InterPro" id="IPR050469">
    <property type="entry name" value="Diguanylate_Cyclase"/>
</dbReference>
<gene>
    <name evidence="3" type="ordered locus">bpr_I2857</name>
</gene>
<dbReference type="KEGG" id="bpb:bpr_I2857"/>
<dbReference type="Pfam" id="PF00990">
    <property type="entry name" value="GGDEF"/>
    <property type="match status" value="1"/>
</dbReference>
<organism evidence="3 4">
    <name type="scientific">Butyrivibrio proteoclasticus (strain ATCC 51982 / DSM 14932 / B316)</name>
    <name type="common">Clostridium proteoclasticum</name>
    <dbReference type="NCBI Taxonomy" id="515622"/>
    <lineage>
        <taxon>Bacteria</taxon>
        <taxon>Bacillati</taxon>
        <taxon>Bacillota</taxon>
        <taxon>Clostridia</taxon>
        <taxon>Lachnospirales</taxon>
        <taxon>Lachnospiraceae</taxon>
        <taxon>Butyrivibrio</taxon>
    </lineage>
</organism>
<evidence type="ECO:0000313" key="4">
    <source>
        <dbReference type="Proteomes" id="UP000001299"/>
    </source>
</evidence>
<dbReference type="STRING" id="515622.bpr_I2857"/>
<dbReference type="InterPro" id="IPR043128">
    <property type="entry name" value="Rev_trsase/Diguanyl_cyclase"/>
</dbReference>
<dbReference type="Gene3D" id="3.30.70.270">
    <property type="match status" value="1"/>
</dbReference>